<dbReference type="AlphaFoldDB" id="A0A0R3M1F4"/>
<gene>
    <name evidence="2" type="ORF">CQ12_05505</name>
</gene>
<protein>
    <submittedName>
        <fullName evidence="2">Uncharacterized protein</fullName>
    </submittedName>
</protein>
<keyword evidence="3" id="KW-1185">Reference proteome</keyword>
<evidence type="ECO:0000313" key="2">
    <source>
        <dbReference type="EMBL" id="KRR11283.1"/>
    </source>
</evidence>
<feature type="region of interest" description="Disordered" evidence="1">
    <location>
        <begin position="48"/>
        <end position="77"/>
    </location>
</feature>
<accession>A0A0R3M1F4</accession>
<comment type="caution">
    <text evidence="2">The sequence shown here is derived from an EMBL/GenBank/DDBJ whole genome shotgun (WGS) entry which is preliminary data.</text>
</comment>
<evidence type="ECO:0000313" key="3">
    <source>
        <dbReference type="Proteomes" id="UP000050863"/>
    </source>
</evidence>
<name>A0A0R3M1F4_9BRAD</name>
<dbReference type="Proteomes" id="UP000050863">
    <property type="component" value="Unassembled WGS sequence"/>
</dbReference>
<reference evidence="2 3" key="1">
    <citation type="submission" date="2014-03" db="EMBL/GenBank/DDBJ databases">
        <title>Bradyrhizobium valentinum sp. nov., isolated from effective nodules of Lupinus mariae-josephae, a lupine endemic of basic-lime soils in Eastern Spain.</title>
        <authorList>
            <person name="Duran D."/>
            <person name="Rey L."/>
            <person name="Navarro A."/>
            <person name="Busquets A."/>
            <person name="Imperial J."/>
            <person name="Ruiz-Argueso T."/>
        </authorList>
    </citation>
    <scope>NUCLEOTIDE SEQUENCE [LARGE SCALE GENOMIC DNA]</scope>
    <source>
        <strain evidence="2 3">PAC68</strain>
    </source>
</reference>
<dbReference type="EMBL" id="LLXZ01000049">
    <property type="protein sequence ID" value="KRR11283.1"/>
    <property type="molecule type" value="Genomic_DNA"/>
</dbReference>
<proteinExistence type="predicted"/>
<evidence type="ECO:0000256" key="1">
    <source>
        <dbReference type="SAM" id="MobiDB-lite"/>
    </source>
</evidence>
<sequence length="77" mass="8599">MEAELKANPTRSDREIAETAGAFHPFVGRIRQRLETGGVVTVTTPSERISTNGKVGEGQRKPRGASVEKLREMRRHR</sequence>
<organism evidence="2 3">
    <name type="scientific">Bradyrhizobium jicamae</name>
    <dbReference type="NCBI Taxonomy" id="280332"/>
    <lineage>
        <taxon>Bacteria</taxon>
        <taxon>Pseudomonadati</taxon>
        <taxon>Pseudomonadota</taxon>
        <taxon>Alphaproteobacteria</taxon>
        <taxon>Hyphomicrobiales</taxon>
        <taxon>Nitrobacteraceae</taxon>
        <taxon>Bradyrhizobium</taxon>
    </lineage>
</organism>